<evidence type="ECO:0000313" key="1">
    <source>
        <dbReference type="EMBL" id="KFI17848.1"/>
    </source>
</evidence>
<dbReference type="HOGENOM" id="CLU_2728253_0_0_6"/>
<gene>
    <name evidence="1" type="ORF">IB75_18035</name>
</gene>
<feature type="non-terminal residue" evidence="1">
    <location>
        <position position="1"/>
    </location>
</feature>
<dbReference type="EMBL" id="JPGN01000422">
    <property type="protein sequence ID" value="KFI17848.1"/>
    <property type="molecule type" value="Genomic_DNA"/>
</dbReference>
<dbReference type="Proteomes" id="UP000028839">
    <property type="component" value="Unassembled WGS sequence"/>
</dbReference>
<sequence>VQFDLLLNEEYSSSDPATWLFDSRNFMRVKRIIAVERDFECNPELAGLAADLLEEIEFLRTHLKAIEPKQR</sequence>
<dbReference type="AlphaFoldDB" id="A0A0E2YWN6"/>
<dbReference type="Gene3D" id="1.10.1660.10">
    <property type="match status" value="1"/>
</dbReference>
<reference evidence="1 2" key="1">
    <citation type="submission" date="2014-07" db="EMBL/GenBank/DDBJ databases">
        <title>Comparative analysis of Nitrosococcus oceani genome inventories of strains from Pacific and Atlantic gyres.</title>
        <authorList>
            <person name="Lim C.K."/>
            <person name="Wang L."/>
            <person name="Sayavedra-Soto L.A."/>
            <person name="Klotz M.G."/>
        </authorList>
    </citation>
    <scope>NUCLEOTIDE SEQUENCE [LARGE SCALE GENOMIC DNA]</scope>
    <source>
        <strain evidence="1 2">C-27</strain>
    </source>
</reference>
<evidence type="ECO:0000313" key="2">
    <source>
        <dbReference type="Proteomes" id="UP000028839"/>
    </source>
</evidence>
<comment type="caution">
    <text evidence="1">The sequence shown here is derived from an EMBL/GenBank/DDBJ whole genome shotgun (WGS) entry which is preliminary data.</text>
</comment>
<accession>A0A0E2YWN6</accession>
<proteinExistence type="predicted"/>
<name>A0A0E2YWN6_9GAMM</name>
<organism evidence="1 2">
    <name type="scientific">Nitrosococcus oceani C-27</name>
    <dbReference type="NCBI Taxonomy" id="314279"/>
    <lineage>
        <taxon>Bacteria</taxon>
        <taxon>Pseudomonadati</taxon>
        <taxon>Pseudomonadota</taxon>
        <taxon>Gammaproteobacteria</taxon>
        <taxon>Chromatiales</taxon>
        <taxon>Chromatiaceae</taxon>
        <taxon>Nitrosococcus</taxon>
    </lineage>
</organism>
<protein>
    <submittedName>
        <fullName evidence="1">MerR family transcriptional regulator</fullName>
    </submittedName>
</protein>